<comment type="caution">
    <text evidence="1">The sequence shown here is derived from an EMBL/GenBank/DDBJ whole genome shotgun (WGS) entry which is preliminary data.</text>
</comment>
<protein>
    <submittedName>
        <fullName evidence="1">Uncharacterized protein</fullName>
    </submittedName>
</protein>
<dbReference type="Proteomes" id="UP000004834">
    <property type="component" value="Unassembled WGS sequence"/>
</dbReference>
<evidence type="ECO:0000313" key="1">
    <source>
        <dbReference type="EMBL" id="EHO05907.1"/>
    </source>
</evidence>
<gene>
    <name evidence="1" type="ORF">HMPREF9715_03181</name>
</gene>
<evidence type="ECO:0000313" key="2">
    <source>
        <dbReference type="Proteomes" id="UP000004834"/>
    </source>
</evidence>
<reference evidence="1 2" key="1">
    <citation type="submission" date="2011-11" db="EMBL/GenBank/DDBJ databases">
        <title>The Genome Sequence of Myroides odoratimimus CIP 101113.</title>
        <authorList>
            <person name="Earl A."/>
            <person name="Ward D."/>
            <person name="Feldgarden M."/>
            <person name="Gevers D."/>
            <person name="Huys G."/>
            <person name="Young S.K."/>
            <person name="Zeng Q."/>
            <person name="Gargeya S."/>
            <person name="Fitzgerald M."/>
            <person name="Haas B."/>
            <person name="Abouelleil A."/>
            <person name="Alvarado L."/>
            <person name="Arachchi H.M."/>
            <person name="Berlin A."/>
            <person name="Brown A."/>
            <person name="Chapman S.B."/>
            <person name="Chen Z."/>
            <person name="Dunbar C."/>
            <person name="Freedman E."/>
            <person name="Gearin G."/>
            <person name="Goldberg J."/>
            <person name="Griggs A."/>
            <person name="Gujja S."/>
            <person name="Heiman D."/>
            <person name="Howarth C."/>
            <person name="Larson L."/>
            <person name="Lui A."/>
            <person name="MacDonald P.J.P."/>
            <person name="Montmayeur A."/>
            <person name="Murphy C."/>
            <person name="Neiman D."/>
            <person name="Pearson M."/>
            <person name="Priest M."/>
            <person name="Roberts A."/>
            <person name="Saif S."/>
            <person name="Shea T."/>
            <person name="Shenoy N."/>
            <person name="Sisk P."/>
            <person name="Stolte C."/>
            <person name="Sykes S."/>
            <person name="Wortman J."/>
            <person name="Nusbaum C."/>
            <person name="Birren B."/>
        </authorList>
    </citation>
    <scope>NUCLEOTIDE SEQUENCE [LARGE SCALE GENOMIC DNA]</scope>
    <source>
        <strain evidence="1 2">CIP 101113</strain>
    </source>
</reference>
<accession>A0AAV3EZZ1</accession>
<sequence>MSTEQKTKETVCTSDDAMVVVTTKVEVNKDQCCGGGNQTGDFVTQEEFRKYQKFVRLHGGKDIYYNYQLSDGVTPADFGNIDDYNFRGGKIKVYNNDNIEVSTYYVETGRSIHDRISNIEEFFGKNIKFTLSYYDSSIESDKSK</sequence>
<dbReference type="EMBL" id="AGEE01000054">
    <property type="protein sequence ID" value="EHO05907.1"/>
    <property type="molecule type" value="Genomic_DNA"/>
</dbReference>
<dbReference type="RefSeq" id="WP_006264491.1">
    <property type="nucleotide sequence ID" value="NZ_JH590839.1"/>
</dbReference>
<organism evidence="1 2">
    <name type="scientific">Myroides odoratimimus CIP 101113</name>
    <dbReference type="NCBI Taxonomy" id="883154"/>
    <lineage>
        <taxon>Bacteria</taxon>
        <taxon>Pseudomonadati</taxon>
        <taxon>Bacteroidota</taxon>
        <taxon>Flavobacteriia</taxon>
        <taxon>Flavobacteriales</taxon>
        <taxon>Flavobacteriaceae</taxon>
        <taxon>Myroides</taxon>
    </lineage>
</organism>
<name>A0AAV3EZZ1_9FLAO</name>
<dbReference type="GeneID" id="66974126"/>
<dbReference type="AlphaFoldDB" id="A0AAV3EZZ1"/>
<proteinExistence type="predicted"/>